<dbReference type="EMBL" id="BAVZ01000007">
    <property type="protein sequence ID" value="GAF08593.1"/>
    <property type="molecule type" value="Genomic_DNA"/>
</dbReference>
<proteinExistence type="predicted"/>
<keyword evidence="4" id="KW-1185">Reference proteome</keyword>
<keyword evidence="1" id="KW-0175">Coiled coil</keyword>
<dbReference type="Gene3D" id="1.20.5.340">
    <property type="match status" value="1"/>
</dbReference>
<organism evidence="3 4">
    <name type="scientific">Paenibacillus pini JCM 16418</name>
    <dbReference type="NCBI Taxonomy" id="1236976"/>
    <lineage>
        <taxon>Bacteria</taxon>
        <taxon>Bacillati</taxon>
        <taxon>Bacillota</taxon>
        <taxon>Bacilli</taxon>
        <taxon>Bacillales</taxon>
        <taxon>Paenibacillaceae</taxon>
        <taxon>Paenibacillus</taxon>
    </lineage>
</organism>
<feature type="coiled-coil region" evidence="1">
    <location>
        <begin position="53"/>
        <end position="101"/>
    </location>
</feature>
<sequence length="143" mass="16733">MTKQIVAHFVRSFFISLLIFCGFLWLPASSVQANYFQDFYKGIEQFSDLPSQVNQLKENYQQTVDELNKAQANIKAYQDQNAQLIEQNRQLASTVQQLKESNDAKTSSYHKLKVICITVLLLTIGYFVLIRILRYTMRRSNRR</sequence>
<evidence type="ECO:0000313" key="3">
    <source>
        <dbReference type="EMBL" id="GAF08593.1"/>
    </source>
</evidence>
<reference evidence="3 4" key="1">
    <citation type="journal article" date="2014" name="Genome Announc.">
        <title>Draft Genome Sequence of Paenibacillus pini JCM 16418T, Isolated from the Rhizosphere of Pine Tree.</title>
        <authorList>
            <person name="Yuki M."/>
            <person name="Oshima K."/>
            <person name="Suda W."/>
            <person name="Oshida Y."/>
            <person name="Kitamura K."/>
            <person name="Iida Y."/>
            <person name="Hattori M."/>
            <person name="Ohkuma M."/>
        </authorList>
    </citation>
    <scope>NUCLEOTIDE SEQUENCE [LARGE SCALE GENOMIC DNA]</scope>
    <source>
        <strain evidence="3 4">JCM 16418</strain>
    </source>
</reference>
<evidence type="ECO:0000256" key="1">
    <source>
        <dbReference type="SAM" id="Coils"/>
    </source>
</evidence>
<keyword evidence="2" id="KW-1133">Transmembrane helix</keyword>
<name>W7YM11_9BACL</name>
<feature type="transmembrane region" description="Helical" evidence="2">
    <location>
        <begin position="112"/>
        <end position="133"/>
    </location>
</feature>
<accession>W7YM11</accession>
<dbReference type="Proteomes" id="UP000019364">
    <property type="component" value="Unassembled WGS sequence"/>
</dbReference>
<evidence type="ECO:0000256" key="2">
    <source>
        <dbReference type="SAM" id="Phobius"/>
    </source>
</evidence>
<dbReference type="RefSeq" id="WP_052020238.1">
    <property type="nucleotide sequence ID" value="NZ_BAVZ01000007.1"/>
</dbReference>
<comment type="caution">
    <text evidence="3">The sequence shown here is derived from an EMBL/GenBank/DDBJ whole genome shotgun (WGS) entry which is preliminary data.</text>
</comment>
<evidence type="ECO:0000313" key="4">
    <source>
        <dbReference type="Proteomes" id="UP000019364"/>
    </source>
</evidence>
<dbReference type="eggNOG" id="ENOG502ZG41">
    <property type="taxonomic scope" value="Bacteria"/>
</dbReference>
<protein>
    <submittedName>
        <fullName evidence="3">Uncharacterized protein</fullName>
    </submittedName>
</protein>
<keyword evidence="2" id="KW-0812">Transmembrane</keyword>
<dbReference type="OrthoDB" id="2678845at2"/>
<gene>
    <name evidence="3" type="ORF">JCM16418_2677</name>
</gene>
<keyword evidence="2" id="KW-0472">Membrane</keyword>
<dbReference type="AlphaFoldDB" id="W7YM11"/>
<dbReference type="STRING" id="1236976.JCM16418_2677"/>